<name>A0ACC6T6I9_9HYPH</name>
<gene>
    <name evidence="1" type="ORF">NKI81_26780</name>
</gene>
<keyword evidence="2" id="KW-1185">Reference proteome</keyword>
<sequence>MTPKIRPPLIEICVEGIDGLLAAQAAGADRVELCASLVEGGTTPSLGTVRAALDRATVPFHVMVRPRGGDFLYSETEYRSMLADVAALRELGVPGVVFGCLNPDGAIDEQRMRELTEAAGPLNVTCHRAFDMTRDPAEALEALIRCRVGRVLTSGQRDTAIEGLALLQELVRLAGERIIILGCGGLDLGNIAEVRARTGLAEMHFAALKDVSSAMRYRNPKVGMGGSDLDREYRNTLTDTALVAATIAAAKA</sequence>
<protein>
    <submittedName>
        <fullName evidence="1">Copper homeostasis protein CutC</fullName>
    </submittedName>
</protein>
<organism evidence="1 2">
    <name type="scientific">Mesorhizobium australicum</name>
    <dbReference type="NCBI Taxonomy" id="536018"/>
    <lineage>
        <taxon>Bacteria</taxon>
        <taxon>Pseudomonadati</taxon>
        <taxon>Pseudomonadota</taxon>
        <taxon>Alphaproteobacteria</taxon>
        <taxon>Hyphomicrobiales</taxon>
        <taxon>Phyllobacteriaceae</taxon>
        <taxon>Mesorhizobium</taxon>
    </lineage>
</organism>
<evidence type="ECO:0000313" key="2">
    <source>
        <dbReference type="Proteomes" id="UP001480082"/>
    </source>
</evidence>
<reference evidence="1 2" key="1">
    <citation type="journal article" date="2024" name="Proc. Natl. Acad. Sci. U.S.A.">
        <title>The evolutionary genomics of adaptation to stress in wild rhizobium bacteria.</title>
        <authorList>
            <person name="Kehlet-Delgado H."/>
            <person name="Montoya A.P."/>
            <person name="Jensen K.T."/>
            <person name="Wendlandt C.E."/>
            <person name="Dexheimer C."/>
            <person name="Roberts M."/>
            <person name="Torres Martinez L."/>
            <person name="Friesen M.L."/>
            <person name="Griffitts J.S."/>
            <person name="Porter S.S."/>
        </authorList>
    </citation>
    <scope>NUCLEOTIDE SEQUENCE [LARGE SCALE GENOMIC DNA]</scope>
    <source>
        <strain evidence="1 2">M0468</strain>
    </source>
</reference>
<dbReference type="EMBL" id="JAMYRI010000021">
    <property type="protein sequence ID" value="MER9287506.1"/>
    <property type="molecule type" value="Genomic_DNA"/>
</dbReference>
<accession>A0ACC6T6I9</accession>
<evidence type="ECO:0000313" key="1">
    <source>
        <dbReference type="EMBL" id="MER9287506.1"/>
    </source>
</evidence>
<comment type="caution">
    <text evidence="1">The sequence shown here is derived from an EMBL/GenBank/DDBJ whole genome shotgun (WGS) entry which is preliminary data.</text>
</comment>
<dbReference type="Proteomes" id="UP001480082">
    <property type="component" value="Unassembled WGS sequence"/>
</dbReference>
<proteinExistence type="predicted"/>